<keyword evidence="1" id="KW-0812">Transmembrane</keyword>
<keyword evidence="1" id="KW-0472">Membrane</keyword>
<reference evidence="3" key="1">
    <citation type="submission" date="2018-04" db="EMBL/GenBank/DDBJ databases">
        <authorList>
            <person name="Liu S."/>
            <person name="Wang Z."/>
            <person name="Li J."/>
        </authorList>
    </citation>
    <scope>NUCLEOTIDE SEQUENCE [LARGE SCALE GENOMIC DNA]</scope>
    <source>
        <strain evidence="3">622</strain>
    </source>
</reference>
<dbReference type="RefSeq" id="WP_108963688.1">
    <property type="nucleotide sequence ID" value="NZ_QEFB01000018.1"/>
</dbReference>
<evidence type="ECO:0000256" key="1">
    <source>
        <dbReference type="SAM" id="Phobius"/>
    </source>
</evidence>
<dbReference type="EMBL" id="QEFB01000018">
    <property type="protein sequence ID" value="PWC04621.1"/>
    <property type="molecule type" value="Genomic_DNA"/>
</dbReference>
<protein>
    <submittedName>
        <fullName evidence="2">DUF3054 domain-containing protein</fullName>
    </submittedName>
</protein>
<evidence type="ECO:0000313" key="2">
    <source>
        <dbReference type="EMBL" id="PWC04621.1"/>
    </source>
</evidence>
<sequence length="130" mass="13850">MSVRTRDVVIAVGLDVVVTLIFVLIGRGTHNADPTLVGLATAWWPFLVALALGWGVTLAWRRPFGPVWPGLGLWLITVAGGMLFRTLSGQGTALAFVIVATLSLGILLIGWRGIAVLIRRRSSLTHAPSA</sequence>
<evidence type="ECO:0000313" key="3">
    <source>
        <dbReference type="Proteomes" id="UP000244962"/>
    </source>
</evidence>
<comment type="caution">
    <text evidence="2">The sequence shown here is derived from an EMBL/GenBank/DDBJ whole genome shotgun (WGS) entry which is preliminary data.</text>
</comment>
<feature type="transmembrane region" description="Helical" evidence="1">
    <location>
        <begin position="67"/>
        <end position="87"/>
    </location>
</feature>
<feature type="transmembrane region" description="Helical" evidence="1">
    <location>
        <begin position="7"/>
        <end position="25"/>
    </location>
</feature>
<dbReference type="Pfam" id="PF11255">
    <property type="entry name" value="DUF3054"/>
    <property type="match status" value="1"/>
</dbReference>
<name>A0A2U1TAB3_9MICO</name>
<dbReference type="Proteomes" id="UP000244962">
    <property type="component" value="Unassembled WGS sequence"/>
</dbReference>
<dbReference type="AlphaFoldDB" id="A0A2U1TAB3"/>
<keyword evidence="3" id="KW-1185">Reference proteome</keyword>
<dbReference type="InterPro" id="IPR021414">
    <property type="entry name" value="DUF3054"/>
</dbReference>
<gene>
    <name evidence="2" type="ORF">DF223_14340</name>
</gene>
<organism evidence="2 3">
    <name type="scientific">Mycetocola zhujimingii</name>
    <dbReference type="NCBI Taxonomy" id="2079792"/>
    <lineage>
        <taxon>Bacteria</taxon>
        <taxon>Bacillati</taxon>
        <taxon>Actinomycetota</taxon>
        <taxon>Actinomycetes</taxon>
        <taxon>Micrococcales</taxon>
        <taxon>Microbacteriaceae</taxon>
        <taxon>Mycetocola</taxon>
    </lineage>
</organism>
<keyword evidence="1" id="KW-1133">Transmembrane helix</keyword>
<accession>A0A2U1TAB3</accession>
<feature type="transmembrane region" description="Helical" evidence="1">
    <location>
        <begin position="93"/>
        <end position="111"/>
    </location>
</feature>
<feature type="transmembrane region" description="Helical" evidence="1">
    <location>
        <begin position="37"/>
        <end position="60"/>
    </location>
</feature>
<proteinExistence type="predicted"/>